<feature type="transmembrane region" description="Helical" evidence="2">
    <location>
        <begin position="172"/>
        <end position="199"/>
    </location>
</feature>
<evidence type="ECO:0000256" key="2">
    <source>
        <dbReference type="SAM" id="Phobius"/>
    </source>
</evidence>
<proteinExistence type="predicted"/>
<evidence type="ECO:0000313" key="3">
    <source>
        <dbReference type="EMBL" id="SFB95611.1"/>
    </source>
</evidence>
<protein>
    <submittedName>
        <fullName evidence="3">YibE/F-like protein</fullName>
    </submittedName>
</protein>
<dbReference type="PANTHER" id="PTHR41771">
    <property type="entry name" value="MEMBRANE PROTEIN-RELATED"/>
    <property type="match status" value="1"/>
</dbReference>
<evidence type="ECO:0000313" key="4">
    <source>
        <dbReference type="Proteomes" id="UP000182192"/>
    </source>
</evidence>
<dbReference type="PANTHER" id="PTHR41771:SF1">
    <property type="entry name" value="MEMBRANE PROTEIN"/>
    <property type="match status" value="1"/>
</dbReference>
<feature type="transmembrane region" description="Helical" evidence="2">
    <location>
        <begin position="76"/>
        <end position="95"/>
    </location>
</feature>
<dbReference type="PIRSF" id="PIRSF031503">
    <property type="entry name" value="UCP031503_mp"/>
    <property type="match status" value="1"/>
</dbReference>
<dbReference type="InterPro" id="IPR014564">
    <property type="entry name" value="UCP031503_TM"/>
</dbReference>
<organism evidence="3 4">
    <name type="scientific">Ruminococcus albus</name>
    <dbReference type="NCBI Taxonomy" id="1264"/>
    <lineage>
        <taxon>Bacteria</taxon>
        <taxon>Bacillati</taxon>
        <taxon>Bacillota</taxon>
        <taxon>Clostridia</taxon>
        <taxon>Eubacteriales</taxon>
        <taxon>Oscillospiraceae</taxon>
        <taxon>Ruminococcus</taxon>
    </lineage>
</organism>
<dbReference type="RefSeq" id="WP_074960384.1">
    <property type="nucleotide sequence ID" value="NZ_FOKQ01000005.1"/>
</dbReference>
<name>A0A1I1F8J6_RUMAL</name>
<dbReference type="OrthoDB" id="5753718at2"/>
<dbReference type="AlphaFoldDB" id="A0A1I1F8J6"/>
<accession>A0A1I1F8J6</accession>
<feature type="transmembrane region" description="Helical" evidence="2">
    <location>
        <begin position="31"/>
        <end position="64"/>
    </location>
</feature>
<keyword evidence="2" id="KW-0472">Membrane</keyword>
<feature type="region of interest" description="Disordered" evidence="1">
    <location>
        <begin position="252"/>
        <end position="276"/>
    </location>
</feature>
<sequence length="276" mass="29727">MEFILGIILFILMIAVGGVRGAKTFAAMYGNIIILIITVFLIACGVNAVAVTLAGCAVIGVVILFWINGVNIKTVTAFAAIAAVLLLFAAVMLYIGSSSHIQGFADENTEEICWYSPDIGLDMRQVTLAMMLTGLIGAITDTAIAITSALFEVHENNPHLTMSELFISGMNIGRDIIGTTTNTLLFAYIGEFMTLVIWFREYEYPFSEIINSKVFCQDFLQIVSSGAGCMMIIPVAALFMAYSLTHRKPHDNENETLSSADCETADSASVNNSSAG</sequence>
<keyword evidence="2" id="KW-0812">Transmembrane</keyword>
<dbReference type="InterPro" id="IPR012507">
    <property type="entry name" value="YibE_F"/>
</dbReference>
<gene>
    <name evidence="3" type="ORF">SAMN02910406_00903</name>
</gene>
<dbReference type="Proteomes" id="UP000182192">
    <property type="component" value="Unassembled WGS sequence"/>
</dbReference>
<keyword evidence="2" id="KW-1133">Transmembrane helix</keyword>
<reference evidence="3 4" key="1">
    <citation type="submission" date="2016-10" db="EMBL/GenBank/DDBJ databases">
        <authorList>
            <person name="de Groot N.N."/>
        </authorList>
    </citation>
    <scope>NUCLEOTIDE SEQUENCE [LARGE SCALE GENOMIC DNA]</scope>
    <source>
        <strain evidence="3 4">AR67</strain>
    </source>
</reference>
<feature type="transmembrane region" description="Helical" evidence="2">
    <location>
        <begin position="128"/>
        <end position="151"/>
    </location>
</feature>
<evidence type="ECO:0000256" key="1">
    <source>
        <dbReference type="SAM" id="MobiDB-lite"/>
    </source>
</evidence>
<dbReference type="Pfam" id="PF07907">
    <property type="entry name" value="YibE_F"/>
    <property type="match status" value="1"/>
</dbReference>
<feature type="compositionally biased region" description="Polar residues" evidence="1">
    <location>
        <begin position="255"/>
        <end position="276"/>
    </location>
</feature>
<feature type="transmembrane region" description="Helical" evidence="2">
    <location>
        <begin position="219"/>
        <end position="242"/>
    </location>
</feature>
<dbReference type="EMBL" id="FOKQ01000005">
    <property type="protein sequence ID" value="SFB95611.1"/>
    <property type="molecule type" value="Genomic_DNA"/>
</dbReference>